<dbReference type="Gene3D" id="2.40.50.140">
    <property type="entry name" value="Nucleic acid-binding proteins"/>
    <property type="match status" value="2"/>
</dbReference>
<dbReference type="Pfam" id="PF09285">
    <property type="entry name" value="Elong-fact-P_C"/>
    <property type="match status" value="1"/>
</dbReference>
<proteinExistence type="predicted"/>
<feature type="region of interest" description="Disordered" evidence="1">
    <location>
        <begin position="1"/>
        <end position="20"/>
    </location>
</feature>
<dbReference type="GO" id="GO:0003746">
    <property type="term" value="F:translation elongation factor activity"/>
    <property type="evidence" value="ECO:0007669"/>
    <property type="project" value="UniProtKB-KW"/>
</dbReference>
<gene>
    <name evidence="4" type="ORF">TSOC_005243</name>
</gene>
<reference evidence="4 5" key="1">
    <citation type="journal article" date="2017" name="Mol. Biol. Evol.">
        <title>The 4-celled Tetrabaena socialis nuclear genome reveals the essential components for genetic control of cell number at the origin of multicellularity in the volvocine lineage.</title>
        <authorList>
            <person name="Featherston J."/>
            <person name="Arakaki Y."/>
            <person name="Hanschen E.R."/>
            <person name="Ferris P.J."/>
            <person name="Michod R.E."/>
            <person name="Olson B.J.S.C."/>
            <person name="Nozaki H."/>
            <person name="Durand P.M."/>
        </authorList>
    </citation>
    <scope>NUCLEOTIDE SEQUENCE [LARGE SCALE GENOMIC DNA]</scope>
    <source>
        <strain evidence="4 5">NIES-571</strain>
    </source>
</reference>
<protein>
    <submittedName>
        <fullName evidence="4">Elongation factor P</fullName>
    </submittedName>
</protein>
<dbReference type="Pfam" id="PF01132">
    <property type="entry name" value="EFP"/>
    <property type="match status" value="1"/>
</dbReference>
<dbReference type="SUPFAM" id="SSF50249">
    <property type="entry name" value="Nucleic acid-binding proteins"/>
    <property type="match status" value="1"/>
</dbReference>
<dbReference type="OrthoDB" id="10259892at2759"/>
<keyword evidence="4" id="KW-0648">Protein biosynthesis</keyword>
<evidence type="ECO:0000313" key="5">
    <source>
        <dbReference type="Proteomes" id="UP000236333"/>
    </source>
</evidence>
<dbReference type="InterPro" id="IPR015365">
    <property type="entry name" value="Elong-fact-P_C"/>
</dbReference>
<evidence type="ECO:0000313" key="4">
    <source>
        <dbReference type="EMBL" id="PNH08240.1"/>
    </source>
</evidence>
<dbReference type="InterPro" id="IPR020599">
    <property type="entry name" value="Transl_elong_fac_P/YeiP"/>
</dbReference>
<dbReference type="GO" id="GO:0043043">
    <property type="term" value="P:peptide biosynthetic process"/>
    <property type="evidence" value="ECO:0007669"/>
    <property type="project" value="InterPro"/>
</dbReference>
<feature type="domain" description="Elongation factor P C-terminal" evidence="2">
    <location>
        <begin position="140"/>
        <end position="195"/>
    </location>
</feature>
<feature type="domain" description="Translation elongation factor P/YeiP central" evidence="3">
    <location>
        <begin position="76"/>
        <end position="132"/>
    </location>
</feature>
<dbReference type="SMART" id="SM01185">
    <property type="entry name" value="EFP"/>
    <property type="match status" value="1"/>
</dbReference>
<dbReference type="Proteomes" id="UP000236333">
    <property type="component" value="Unassembled WGS sequence"/>
</dbReference>
<dbReference type="GO" id="GO:0005737">
    <property type="term" value="C:cytoplasm"/>
    <property type="evidence" value="ECO:0007669"/>
    <property type="project" value="InterPro"/>
</dbReference>
<keyword evidence="5" id="KW-1185">Reference proteome</keyword>
<evidence type="ECO:0000259" key="3">
    <source>
        <dbReference type="SMART" id="SM01185"/>
    </source>
</evidence>
<dbReference type="AlphaFoldDB" id="A0A2J8A6W8"/>
<accession>A0A2J8A6W8</accession>
<comment type="caution">
    <text evidence="4">The sequence shown here is derived from an EMBL/GenBank/DDBJ whole genome shotgun (WGS) entry which is preliminary data.</text>
</comment>
<keyword evidence="4" id="KW-0251">Elongation factor</keyword>
<dbReference type="PIRSF" id="PIRSF005901">
    <property type="entry name" value="EF-P"/>
    <property type="match status" value="1"/>
</dbReference>
<evidence type="ECO:0000259" key="2">
    <source>
        <dbReference type="SMART" id="SM00841"/>
    </source>
</evidence>
<dbReference type="PANTHER" id="PTHR30053:SF14">
    <property type="entry name" value="TRANSLATION ELONGATION FACTOR KOW-LIKE DOMAIN-CONTAINING PROTEIN"/>
    <property type="match status" value="1"/>
</dbReference>
<name>A0A2J8A6W8_9CHLO</name>
<dbReference type="InterPro" id="IPR012340">
    <property type="entry name" value="NA-bd_OB-fold"/>
</dbReference>
<dbReference type="PANTHER" id="PTHR30053">
    <property type="entry name" value="ELONGATION FACTOR P"/>
    <property type="match status" value="1"/>
</dbReference>
<dbReference type="EMBL" id="PGGS01000138">
    <property type="protein sequence ID" value="PNH08240.1"/>
    <property type="molecule type" value="Genomic_DNA"/>
</dbReference>
<sequence>MAPSVNTPTHPPGQVRVGDLVDRDGRPFRVTRFHWSHGQARASGFVVLDLVDISSGVRTSEKLRLEEQVELAEVENKDMQVLYLDESGNVHVMDSATFEQAVLPPELFGEGRRWLGTPELAVAVSYFQGAPVAARVPTKVSVRVLDAPLAGSKEDGSTPSRHVRVEGDIAVMAPAFVTTGDTIVVNTETAAYMAKAAS</sequence>
<evidence type="ECO:0000256" key="1">
    <source>
        <dbReference type="SAM" id="MobiDB-lite"/>
    </source>
</evidence>
<dbReference type="InterPro" id="IPR001059">
    <property type="entry name" value="Transl_elong_P/YeiP_cen"/>
</dbReference>
<organism evidence="4 5">
    <name type="scientific">Tetrabaena socialis</name>
    <dbReference type="NCBI Taxonomy" id="47790"/>
    <lineage>
        <taxon>Eukaryota</taxon>
        <taxon>Viridiplantae</taxon>
        <taxon>Chlorophyta</taxon>
        <taxon>core chlorophytes</taxon>
        <taxon>Chlorophyceae</taxon>
        <taxon>CS clade</taxon>
        <taxon>Chlamydomonadales</taxon>
        <taxon>Tetrabaenaceae</taxon>
        <taxon>Tetrabaena</taxon>
    </lineage>
</organism>
<dbReference type="SMART" id="SM00841">
    <property type="entry name" value="Elong-fact-P_C"/>
    <property type="match status" value="1"/>
</dbReference>